<organism evidence="1">
    <name type="scientific">hydrocarbon metagenome</name>
    <dbReference type="NCBI Taxonomy" id="938273"/>
    <lineage>
        <taxon>unclassified sequences</taxon>
        <taxon>metagenomes</taxon>
        <taxon>ecological metagenomes</taxon>
    </lineage>
</organism>
<evidence type="ECO:0000313" key="1">
    <source>
        <dbReference type="EMBL" id="KUG23955.1"/>
    </source>
</evidence>
<protein>
    <submittedName>
        <fullName evidence="1">Uncharacterized protein</fullName>
    </submittedName>
</protein>
<accession>A0A0W8FUM5</accession>
<sequence length="50" mass="6019">MIDILNEESIIKPKTRSLIILDAVFFFSPFWSFRQYIFQHTYGSRISKSF</sequence>
<proteinExistence type="predicted"/>
<reference evidence="1" key="1">
    <citation type="journal article" date="2015" name="Proc. Natl. Acad. Sci. U.S.A.">
        <title>Networks of energetic and metabolic interactions define dynamics in microbial communities.</title>
        <authorList>
            <person name="Embree M."/>
            <person name="Liu J.K."/>
            <person name="Al-Bassam M.M."/>
            <person name="Zengler K."/>
        </authorList>
    </citation>
    <scope>NUCLEOTIDE SEQUENCE</scope>
</reference>
<name>A0A0W8FUM5_9ZZZZ</name>
<dbReference type="AlphaFoldDB" id="A0A0W8FUM5"/>
<gene>
    <name evidence="1" type="ORF">ASZ90_006253</name>
</gene>
<dbReference type="EMBL" id="LNQE01000876">
    <property type="protein sequence ID" value="KUG23955.1"/>
    <property type="molecule type" value="Genomic_DNA"/>
</dbReference>
<comment type="caution">
    <text evidence="1">The sequence shown here is derived from an EMBL/GenBank/DDBJ whole genome shotgun (WGS) entry which is preliminary data.</text>
</comment>